<accession>A0ABU7DD70</accession>
<evidence type="ECO:0000256" key="1">
    <source>
        <dbReference type="SAM" id="MobiDB-lite"/>
    </source>
</evidence>
<dbReference type="Gene3D" id="2.30.29.30">
    <property type="entry name" value="Pleckstrin-homology domain (PH domain)/Phosphotyrosine-binding domain (PTB)"/>
    <property type="match status" value="1"/>
</dbReference>
<dbReference type="PANTHER" id="PTHR47666:SF2">
    <property type="entry name" value="TBC1 DOMAIN FAMILY MEMBER 8 ISOFORM X1"/>
    <property type="match status" value="1"/>
</dbReference>
<feature type="region of interest" description="Disordered" evidence="1">
    <location>
        <begin position="1"/>
        <end position="79"/>
    </location>
</feature>
<dbReference type="InterPro" id="IPR011993">
    <property type="entry name" value="PH-like_dom_sf"/>
</dbReference>
<evidence type="ECO:0000313" key="3">
    <source>
        <dbReference type="EMBL" id="MED6272055.1"/>
    </source>
</evidence>
<gene>
    <name evidence="3" type="primary">TBC1D8</name>
    <name evidence="3" type="ORF">CHARACLAT_026429</name>
</gene>
<evidence type="ECO:0000259" key="2">
    <source>
        <dbReference type="SMART" id="SM00568"/>
    </source>
</evidence>
<sequence length="368" mass="41610">MVRTAAADRGGEAASRRVRGKEVRSLLLSGKRDNHGETATPTALAPARQPPEREDRRKSSYNSAAPTDGRRASSGSSPLEEMWLNPEEVLLKNALKLWVTVRSNDFFLLQKRRGHGESTNRITGLLVGALDTVLDSNARVTPFRILLQVPGSQVSWVIASGATIQEVNKHWDWLIHNLLHSLSVFENKEDAVSFVKGKVKGLIAEEVRGRQAAQEEDPGKFRDALLKFELHFSLPSSEKLVTYYSCCCWKGRVPRQGFLYLSVNHMAFYSFLLGKEVKFVIPWAEVTRLERVSTSLMTEAIRVTTRKRQREFSMFLNLDEAFRVMSQLADITLRRLLDSKGLELDRVLQQTARITKRSGLLLIVLLNH</sequence>
<dbReference type="Proteomes" id="UP001352852">
    <property type="component" value="Unassembled WGS sequence"/>
</dbReference>
<protein>
    <submittedName>
        <fullName evidence="3">TBC1 domain member 8B</fullName>
    </submittedName>
</protein>
<proteinExistence type="predicted"/>
<dbReference type="SMART" id="SM00568">
    <property type="entry name" value="GRAM"/>
    <property type="match status" value="1"/>
</dbReference>
<feature type="compositionally biased region" description="Basic and acidic residues" evidence="1">
    <location>
        <begin position="9"/>
        <end position="36"/>
    </location>
</feature>
<dbReference type="Pfam" id="PF02893">
    <property type="entry name" value="GRAM"/>
    <property type="match status" value="1"/>
</dbReference>
<feature type="domain" description="GRAM" evidence="2">
    <location>
        <begin position="226"/>
        <end position="293"/>
    </location>
</feature>
<evidence type="ECO:0000313" key="4">
    <source>
        <dbReference type="Proteomes" id="UP001352852"/>
    </source>
</evidence>
<comment type="caution">
    <text evidence="3">The sequence shown here is derived from an EMBL/GenBank/DDBJ whole genome shotgun (WGS) entry which is preliminary data.</text>
</comment>
<reference evidence="3 4" key="1">
    <citation type="submission" date="2021-06" db="EMBL/GenBank/DDBJ databases">
        <authorList>
            <person name="Palmer J.M."/>
        </authorList>
    </citation>
    <scope>NUCLEOTIDE SEQUENCE [LARGE SCALE GENOMIC DNA]</scope>
    <source>
        <strain evidence="3 4">CL_MEX2019</strain>
        <tissue evidence="3">Muscle</tissue>
    </source>
</reference>
<name>A0ABU7DD70_9TELE</name>
<dbReference type="InterPro" id="IPR004182">
    <property type="entry name" value="GRAM"/>
</dbReference>
<dbReference type="PANTHER" id="PTHR47666">
    <property type="entry name" value="PROTEIN VASCULAR ASSOCIATED DEATH 1, CHLOROPLASTIC"/>
    <property type="match status" value="1"/>
</dbReference>
<keyword evidence="4" id="KW-1185">Reference proteome</keyword>
<dbReference type="EMBL" id="JAHUTJ010019584">
    <property type="protein sequence ID" value="MED6272055.1"/>
    <property type="molecule type" value="Genomic_DNA"/>
</dbReference>
<organism evidence="3 4">
    <name type="scientific">Characodon lateralis</name>
    <dbReference type="NCBI Taxonomy" id="208331"/>
    <lineage>
        <taxon>Eukaryota</taxon>
        <taxon>Metazoa</taxon>
        <taxon>Chordata</taxon>
        <taxon>Craniata</taxon>
        <taxon>Vertebrata</taxon>
        <taxon>Euteleostomi</taxon>
        <taxon>Actinopterygii</taxon>
        <taxon>Neopterygii</taxon>
        <taxon>Teleostei</taxon>
        <taxon>Neoteleostei</taxon>
        <taxon>Acanthomorphata</taxon>
        <taxon>Ovalentaria</taxon>
        <taxon>Atherinomorphae</taxon>
        <taxon>Cyprinodontiformes</taxon>
        <taxon>Goodeidae</taxon>
        <taxon>Characodon</taxon>
    </lineage>
</organism>